<dbReference type="InterPro" id="IPR050380">
    <property type="entry name" value="Immune_Resp_Modulators"/>
</dbReference>
<evidence type="ECO:0000256" key="3">
    <source>
        <dbReference type="SAM" id="Phobius"/>
    </source>
</evidence>
<sequence>MGLPEYLQRFPLQTAVLILSLFCCSLGGKLEIRRIDSPVKALLDKIGVIPCHFFGYEPSVLDQSMISVGWTVSTSQNTEKRVYLFDGKIHNASRSGSYIPDDGLVGGDASLHIPNLQFSDEGKYTCTVIITPDKAISKVTLEVSAKPVCAVSDPTLVMNPDTEKSAKCYVTGFHPEKVTIQWLKASKASSDISDLDSRTCTSVAVQNKDGTYNVTSVLSVTPMSLDEDGDVYSCVISHRSLKDAFMVNVTLSVQPRGHSTIPWIILGLVLMAVICLITAAIMYKVKPRVSEITAKDLLHMTENTLNCQISGFRPKNLTINVYLEKDVGVKSEETSWSSGKPKRTESQSTDTEQAVPLQTRNDSGNLRLDPVITSYMHSYLFNCDCAIHITPEFQIHNRAALNLEVHHAALKSPIRRYQILKVKSIPKLDPIQSNQESYGVGDQLELTCRIHSCYPKSLQVLWYKDIEEIPSQNTEETRDENGLYPLTSSV</sequence>
<dbReference type="PANTHER" id="PTHR23411">
    <property type="entry name" value="TAPASIN"/>
    <property type="match status" value="1"/>
</dbReference>
<accession>A0A8J6BCU9</accession>
<dbReference type="InterPro" id="IPR003597">
    <property type="entry name" value="Ig_C1-set"/>
</dbReference>
<dbReference type="InterPro" id="IPR007110">
    <property type="entry name" value="Ig-like_dom"/>
</dbReference>
<keyword evidence="3" id="KW-0472">Membrane</keyword>
<keyword evidence="3" id="KW-0812">Transmembrane</keyword>
<keyword evidence="3" id="KW-1133">Transmembrane helix</keyword>
<feature type="compositionally biased region" description="Polar residues" evidence="2">
    <location>
        <begin position="346"/>
        <end position="355"/>
    </location>
</feature>
<evidence type="ECO:0000259" key="4">
    <source>
        <dbReference type="PROSITE" id="PS50835"/>
    </source>
</evidence>
<keyword evidence="6" id="KW-1185">Reference proteome</keyword>
<reference evidence="5" key="1">
    <citation type="thesis" date="2020" institute="ProQuest LLC" country="789 East Eisenhower Parkway, Ann Arbor, MI, USA">
        <title>Comparative Genomics and Chromosome Evolution.</title>
        <authorList>
            <person name="Mudd A.B."/>
        </authorList>
    </citation>
    <scope>NUCLEOTIDE SEQUENCE</scope>
    <source>
        <strain evidence="5">HN-11 Male</strain>
        <tissue evidence="5">Kidney and liver</tissue>
    </source>
</reference>
<comment type="caution">
    <text evidence="5">The sequence shown here is derived from an EMBL/GenBank/DDBJ whole genome shotgun (WGS) entry which is preliminary data.</text>
</comment>
<dbReference type="SUPFAM" id="SSF48726">
    <property type="entry name" value="Immunoglobulin"/>
    <property type="match status" value="3"/>
</dbReference>
<dbReference type="AlphaFoldDB" id="A0A8J6BCU9"/>
<dbReference type="Pfam" id="PF07686">
    <property type="entry name" value="V-set"/>
    <property type="match status" value="1"/>
</dbReference>
<dbReference type="InterPro" id="IPR013106">
    <property type="entry name" value="Ig_V-set"/>
</dbReference>
<name>A0A8J6BCU9_ELECQ</name>
<proteinExistence type="predicted"/>
<evidence type="ECO:0000256" key="2">
    <source>
        <dbReference type="SAM" id="MobiDB-lite"/>
    </source>
</evidence>
<dbReference type="SMART" id="SM00407">
    <property type="entry name" value="IGc1"/>
    <property type="match status" value="1"/>
</dbReference>
<dbReference type="InterPro" id="IPR013783">
    <property type="entry name" value="Ig-like_fold"/>
</dbReference>
<evidence type="ECO:0000313" key="6">
    <source>
        <dbReference type="Proteomes" id="UP000770717"/>
    </source>
</evidence>
<dbReference type="Proteomes" id="UP000770717">
    <property type="component" value="Unassembled WGS sequence"/>
</dbReference>
<dbReference type="PROSITE" id="PS50835">
    <property type="entry name" value="IG_LIKE"/>
    <property type="match status" value="3"/>
</dbReference>
<feature type="region of interest" description="Disordered" evidence="2">
    <location>
        <begin position="333"/>
        <end position="355"/>
    </location>
</feature>
<feature type="domain" description="Ig-like" evidence="4">
    <location>
        <begin position="147"/>
        <end position="252"/>
    </location>
</feature>
<dbReference type="EMBL" id="WNTK01010414">
    <property type="protein sequence ID" value="KAG9462589.1"/>
    <property type="molecule type" value="Genomic_DNA"/>
</dbReference>
<feature type="domain" description="Ig-like" evidence="4">
    <location>
        <begin position="44"/>
        <end position="137"/>
    </location>
</feature>
<feature type="transmembrane region" description="Helical" evidence="3">
    <location>
        <begin position="261"/>
        <end position="283"/>
    </location>
</feature>
<evidence type="ECO:0000256" key="1">
    <source>
        <dbReference type="ARBA" id="ARBA00023319"/>
    </source>
</evidence>
<feature type="non-terminal residue" evidence="5">
    <location>
        <position position="1"/>
    </location>
</feature>
<keyword evidence="1" id="KW-0393">Immunoglobulin domain</keyword>
<feature type="domain" description="Ig-like" evidence="4">
    <location>
        <begin position="426"/>
        <end position="490"/>
    </location>
</feature>
<gene>
    <name evidence="5" type="ORF">GDO78_013800</name>
</gene>
<dbReference type="Gene3D" id="2.60.40.10">
    <property type="entry name" value="Immunoglobulins"/>
    <property type="match status" value="4"/>
</dbReference>
<dbReference type="CDD" id="cd00098">
    <property type="entry name" value="IgC1"/>
    <property type="match status" value="1"/>
</dbReference>
<dbReference type="InterPro" id="IPR003599">
    <property type="entry name" value="Ig_sub"/>
</dbReference>
<dbReference type="SMART" id="SM00409">
    <property type="entry name" value="IG"/>
    <property type="match status" value="2"/>
</dbReference>
<dbReference type="OrthoDB" id="9983389at2759"/>
<dbReference type="InterPro" id="IPR036179">
    <property type="entry name" value="Ig-like_dom_sf"/>
</dbReference>
<dbReference type="Pfam" id="PF07654">
    <property type="entry name" value="C1-set"/>
    <property type="match status" value="2"/>
</dbReference>
<organism evidence="5 6">
    <name type="scientific">Eleutherodactylus coqui</name>
    <name type="common">Puerto Rican coqui</name>
    <dbReference type="NCBI Taxonomy" id="57060"/>
    <lineage>
        <taxon>Eukaryota</taxon>
        <taxon>Metazoa</taxon>
        <taxon>Chordata</taxon>
        <taxon>Craniata</taxon>
        <taxon>Vertebrata</taxon>
        <taxon>Euteleostomi</taxon>
        <taxon>Amphibia</taxon>
        <taxon>Batrachia</taxon>
        <taxon>Anura</taxon>
        <taxon>Neobatrachia</taxon>
        <taxon>Hyloidea</taxon>
        <taxon>Eleutherodactylidae</taxon>
        <taxon>Eleutherodactylinae</taxon>
        <taxon>Eleutherodactylus</taxon>
        <taxon>Eleutherodactylus</taxon>
    </lineage>
</organism>
<evidence type="ECO:0000313" key="5">
    <source>
        <dbReference type="EMBL" id="KAG9462589.1"/>
    </source>
</evidence>
<protein>
    <recommendedName>
        <fullName evidence="4">Ig-like domain-containing protein</fullName>
    </recommendedName>
</protein>